<dbReference type="Proteomes" id="UP000193450">
    <property type="component" value="Chromosome"/>
</dbReference>
<evidence type="ECO:0000313" key="3">
    <source>
        <dbReference type="EMBL" id="ARN73536.1"/>
    </source>
</evidence>
<evidence type="ECO:0000313" key="4">
    <source>
        <dbReference type="Proteomes" id="UP000193450"/>
    </source>
</evidence>
<dbReference type="Pfam" id="PF01841">
    <property type="entry name" value="Transglut_core"/>
    <property type="match status" value="1"/>
</dbReference>
<accession>A0A1X9N762</accession>
<evidence type="ECO:0000259" key="2">
    <source>
        <dbReference type="Pfam" id="PF01841"/>
    </source>
</evidence>
<sequence>MKNSVMEKSIITQCREGSRFMRITASIVLACFTMVFYSPAVNASVKKLDDYLAYKPDYSVFAEMDNAVSSTQQLIKKLTAAVSRQDTQAVGRLQQQLIIEAELFSGLDQKANDYFVDQSNHYQQQNLPTNLRQNLQKKQQHYQSNMQILQYRLEAISSIGADKTVLLKKQLSQAADLFASFDQGVRHPYDQTMPFGPLSTVAGAPVQTAEELEAILGPNTLTAAIEEADRSSSTTVETAITPAIQTLASSLGNDRVAIYNWVRNNIEFIPSYGSLQGADYTLQTRRGNAMDQASLLIALLKATGAEARYEYGSIRLTNEEAMNWVGGVRTPEAAQNLFAQGGIPVARLSINGNNDFILVDHVWVRLYTGGGVWAYLDPSYKQYRYRDGMDLQNEVAFDAEAFATTLESTATVNETEGWVQNVNQAFIETELDDYRQALEDYLSNQQPDATVGDVIGTKTIVPRTATGWSGKNFYYEVQKSQQFSEMPDNLRYKFTFELQDEFGGELLTHTASTVELAGKSLAVSFNPATAADEQALLDYLPDDPQSAEDLPNIIPAGLMNVVGEFTINGTPEATSAAMSFGQILQTEKGYFFPGRGWSTTTNPIITGEYQAIGLDYHGLSPEQLEALRVQLENTKTQLEAESFTGLTKHEVVGDLMQSAVMSYMAITDVQSKLAAQSSDVVYYREPSYGTFQTNAKTNGLLGTVANVEMIGLLMDMDSMKFSTECKSNCQGKWRDFNQQMGATYSAYEHLIPEQLFSTDDDPVEGISAVKALAIAGQQGQRVYTFTQDNLSYLSDLTVDQGTKDEILAQVNNGMVATVHQHPITYAGWTGVGYTIVDPETGAGSYKISGGANGGFITGVLWIVLGMYLTLFASTLLVAVFTLNIPVILVALSALLAIVDIVKASRNCSDVHYISAVLVNIVNFVLGIIAALPSWLSVLVTATQKSIPSPNEC</sequence>
<name>A0A1X9N762_9GAMM</name>
<dbReference type="EMBL" id="CP019343">
    <property type="protein sequence ID" value="ARN73536.1"/>
    <property type="molecule type" value="Genomic_DNA"/>
</dbReference>
<gene>
    <name evidence="3" type="ORF">BST96_05015</name>
</gene>
<feature type="transmembrane region" description="Helical" evidence="1">
    <location>
        <begin position="849"/>
        <end position="868"/>
    </location>
</feature>
<feature type="transmembrane region" description="Helical" evidence="1">
    <location>
        <begin position="910"/>
        <end position="935"/>
    </location>
</feature>
<dbReference type="SUPFAM" id="SSF54001">
    <property type="entry name" value="Cysteine proteinases"/>
    <property type="match status" value="1"/>
</dbReference>
<feature type="domain" description="Transglutaminase-like" evidence="2">
    <location>
        <begin position="256"/>
        <end position="378"/>
    </location>
</feature>
<keyword evidence="4" id="KW-1185">Reference proteome</keyword>
<dbReference type="AlphaFoldDB" id="A0A1X9N762"/>
<dbReference type="RefSeq" id="WP_169713913.1">
    <property type="nucleotide sequence ID" value="NZ_CP019343.1"/>
</dbReference>
<keyword evidence="1" id="KW-1133">Transmembrane helix</keyword>
<dbReference type="InterPro" id="IPR002931">
    <property type="entry name" value="Transglutaminase-like"/>
</dbReference>
<keyword evidence="1" id="KW-0812">Transmembrane</keyword>
<evidence type="ECO:0000256" key="1">
    <source>
        <dbReference type="SAM" id="Phobius"/>
    </source>
</evidence>
<proteinExistence type="predicted"/>
<organism evidence="3 4">
    <name type="scientific">Oceanicoccus sagamiensis</name>
    <dbReference type="NCBI Taxonomy" id="716816"/>
    <lineage>
        <taxon>Bacteria</taxon>
        <taxon>Pseudomonadati</taxon>
        <taxon>Pseudomonadota</taxon>
        <taxon>Gammaproteobacteria</taxon>
        <taxon>Cellvibrionales</taxon>
        <taxon>Spongiibacteraceae</taxon>
        <taxon>Oceanicoccus</taxon>
    </lineage>
</organism>
<keyword evidence="1" id="KW-0472">Membrane</keyword>
<feature type="transmembrane region" description="Helical" evidence="1">
    <location>
        <begin position="20"/>
        <end position="37"/>
    </location>
</feature>
<dbReference type="STRING" id="716816.BST96_05015"/>
<reference evidence="3 4" key="1">
    <citation type="submission" date="2016-11" db="EMBL/GenBank/DDBJ databases">
        <title>Trade-off between light-utilization and light-protection in marine flavobacteria.</title>
        <authorList>
            <person name="Kumagai Y."/>
        </authorList>
    </citation>
    <scope>NUCLEOTIDE SEQUENCE [LARGE SCALE GENOMIC DNA]</scope>
    <source>
        <strain evidence="3 4">NBRC 107125</strain>
    </source>
</reference>
<dbReference type="Gene3D" id="3.10.620.30">
    <property type="match status" value="1"/>
</dbReference>
<protein>
    <recommendedName>
        <fullName evidence="2">Transglutaminase-like domain-containing protein</fullName>
    </recommendedName>
</protein>
<dbReference type="KEGG" id="osg:BST96_05015"/>
<feature type="transmembrane region" description="Helical" evidence="1">
    <location>
        <begin position="875"/>
        <end position="898"/>
    </location>
</feature>
<dbReference type="InterPro" id="IPR038765">
    <property type="entry name" value="Papain-like_cys_pep_sf"/>
</dbReference>